<name>A0A2U1TCR9_9MICO</name>
<feature type="domain" description="N-acetyltransferase" evidence="1">
    <location>
        <begin position="24"/>
        <end position="197"/>
    </location>
</feature>
<dbReference type="InterPro" id="IPR000182">
    <property type="entry name" value="GNAT_dom"/>
</dbReference>
<dbReference type="SUPFAM" id="SSF55729">
    <property type="entry name" value="Acyl-CoA N-acyltransferases (Nat)"/>
    <property type="match status" value="1"/>
</dbReference>
<dbReference type="InterPro" id="IPR016181">
    <property type="entry name" value="Acyl_CoA_acyltransferase"/>
</dbReference>
<dbReference type="RefSeq" id="WP_108963136.1">
    <property type="nucleotide sequence ID" value="NZ_QEFB01000011.1"/>
</dbReference>
<keyword evidence="2" id="KW-0808">Transferase</keyword>
<gene>
    <name evidence="2" type="ORF">DF223_10590</name>
</gene>
<evidence type="ECO:0000313" key="2">
    <source>
        <dbReference type="EMBL" id="PWC06697.1"/>
    </source>
</evidence>
<dbReference type="AlphaFoldDB" id="A0A2U1TCR9"/>
<organism evidence="2 3">
    <name type="scientific">Mycetocola zhujimingii</name>
    <dbReference type="NCBI Taxonomy" id="2079792"/>
    <lineage>
        <taxon>Bacteria</taxon>
        <taxon>Bacillati</taxon>
        <taxon>Actinomycetota</taxon>
        <taxon>Actinomycetes</taxon>
        <taxon>Micrococcales</taxon>
        <taxon>Microbacteriaceae</taxon>
        <taxon>Mycetocola</taxon>
    </lineage>
</organism>
<comment type="caution">
    <text evidence="2">The sequence shown here is derived from an EMBL/GenBank/DDBJ whole genome shotgun (WGS) entry which is preliminary data.</text>
</comment>
<reference evidence="3" key="1">
    <citation type="submission" date="2018-04" db="EMBL/GenBank/DDBJ databases">
        <authorList>
            <person name="Liu S."/>
            <person name="Wang Z."/>
            <person name="Li J."/>
        </authorList>
    </citation>
    <scope>NUCLEOTIDE SEQUENCE [LARGE SCALE GENOMIC DNA]</scope>
    <source>
        <strain evidence="3">622</strain>
    </source>
</reference>
<sequence length="198" mass="21569">MEDDPGIRVISAADAAWHDVQAVFGTRGDPSSCWCQYFKMDNAEWKTASRETCEPLLERQVQELDTPPGLIAYLGSEPVGWCAVEPRTNYPRLSRGKVVQASTEPTDDPTVWAVTCFVVRVGFRKRGIATALLAAAAGHARAHGARVLEGYPVDPVARDKVSSADLYYGVVSQFAANGFTEVARPTPSRALMRLELAT</sequence>
<evidence type="ECO:0000313" key="3">
    <source>
        <dbReference type="Proteomes" id="UP000244962"/>
    </source>
</evidence>
<proteinExistence type="predicted"/>
<evidence type="ECO:0000259" key="1">
    <source>
        <dbReference type="PROSITE" id="PS51186"/>
    </source>
</evidence>
<dbReference type="GO" id="GO:0016747">
    <property type="term" value="F:acyltransferase activity, transferring groups other than amino-acyl groups"/>
    <property type="evidence" value="ECO:0007669"/>
    <property type="project" value="InterPro"/>
</dbReference>
<dbReference type="Proteomes" id="UP000244962">
    <property type="component" value="Unassembled WGS sequence"/>
</dbReference>
<dbReference type="PROSITE" id="PS51186">
    <property type="entry name" value="GNAT"/>
    <property type="match status" value="1"/>
</dbReference>
<protein>
    <submittedName>
        <fullName evidence="2">GNAT family N-acetyltransferase</fullName>
    </submittedName>
</protein>
<dbReference type="EMBL" id="QEFB01000011">
    <property type="protein sequence ID" value="PWC06697.1"/>
    <property type="molecule type" value="Genomic_DNA"/>
</dbReference>
<keyword evidence="3" id="KW-1185">Reference proteome</keyword>
<accession>A0A2U1TCR9</accession>
<dbReference type="Gene3D" id="3.40.630.30">
    <property type="match status" value="1"/>
</dbReference>
<dbReference type="Pfam" id="PF00583">
    <property type="entry name" value="Acetyltransf_1"/>
    <property type="match status" value="1"/>
</dbReference>